<dbReference type="AlphaFoldDB" id="A0A9N9P312"/>
<dbReference type="Proteomes" id="UP000789759">
    <property type="component" value="Unassembled WGS sequence"/>
</dbReference>
<sequence length="274" mass="31346">IFKRLELKEENFSVFESAAKQDMNCLWELVLEVNDLLVSEDTSKKHIENKSCILEFMSHCCHSRIYFFEIRKCQVAETGCVICKLPWSKPDAFSKLRPFSDSISKANEDYYMPFYEIYGKDTTEKYRPSSLQKANASKLSSTFITINSLGINGMGFSPQAQYAANMCILVKCIECNRPQVLYSQYHLNPDEEIFLKNFIETIDYTCGTTFYGISDLAKVNSSSFLNDDNCNTENDLIELQDCSDPEILLPIPVGQQLYCSECNTIVKAKKRKGK</sequence>
<proteinExistence type="predicted"/>
<protein>
    <submittedName>
        <fullName evidence="1">21582_t:CDS:1</fullName>
    </submittedName>
</protein>
<feature type="non-terminal residue" evidence="1">
    <location>
        <position position="274"/>
    </location>
</feature>
<accession>A0A9N9P312</accession>
<dbReference type="EMBL" id="CAJVQA010030015">
    <property type="protein sequence ID" value="CAG8798294.1"/>
    <property type="molecule type" value="Genomic_DNA"/>
</dbReference>
<comment type="caution">
    <text evidence="1">The sequence shown here is derived from an EMBL/GenBank/DDBJ whole genome shotgun (WGS) entry which is preliminary data.</text>
</comment>
<keyword evidence="2" id="KW-1185">Reference proteome</keyword>
<gene>
    <name evidence="1" type="ORF">CPELLU_LOCUS17508</name>
</gene>
<organism evidence="1 2">
    <name type="scientific">Cetraspora pellucida</name>
    <dbReference type="NCBI Taxonomy" id="1433469"/>
    <lineage>
        <taxon>Eukaryota</taxon>
        <taxon>Fungi</taxon>
        <taxon>Fungi incertae sedis</taxon>
        <taxon>Mucoromycota</taxon>
        <taxon>Glomeromycotina</taxon>
        <taxon>Glomeromycetes</taxon>
        <taxon>Diversisporales</taxon>
        <taxon>Gigasporaceae</taxon>
        <taxon>Cetraspora</taxon>
    </lineage>
</organism>
<evidence type="ECO:0000313" key="1">
    <source>
        <dbReference type="EMBL" id="CAG8798294.1"/>
    </source>
</evidence>
<feature type="non-terminal residue" evidence="1">
    <location>
        <position position="1"/>
    </location>
</feature>
<name>A0A9N9P312_9GLOM</name>
<evidence type="ECO:0000313" key="2">
    <source>
        <dbReference type="Proteomes" id="UP000789759"/>
    </source>
</evidence>
<reference evidence="1" key="1">
    <citation type="submission" date="2021-06" db="EMBL/GenBank/DDBJ databases">
        <authorList>
            <person name="Kallberg Y."/>
            <person name="Tangrot J."/>
            <person name="Rosling A."/>
        </authorList>
    </citation>
    <scope>NUCLEOTIDE SEQUENCE</scope>
    <source>
        <strain evidence="1">FL966</strain>
    </source>
</reference>
<dbReference type="OrthoDB" id="2416132at2759"/>